<reference evidence="1" key="1">
    <citation type="journal article" date="2020" name="Stud. Mycol.">
        <title>101 Dothideomycetes genomes: a test case for predicting lifestyles and emergence of pathogens.</title>
        <authorList>
            <person name="Haridas S."/>
            <person name="Albert R."/>
            <person name="Binder M."/>
            <person name="Bloem J."/>
            <person name="Labutti K."/>
            <person name="Salamov A."/>
            <person name="Andreopoulos B."/>
            <person name="Baker S."/>
            <person name="Barry K."/>
            <person name="Bills G."/>
            <person name="Bluhm B."/>
            <person name="Cannon C."/>
            <person name="Castanera R."/>
            <person name="Culley D."/>
            <person name="Daum C."/>
            <person name="Ezra D."/>
            <person name="Gonzalez J."/>
            <person name="Henrissat B."/>
            <person name="Kuo A."/>
            <person name="Liang C."/>
            <person name="Lipzen A."/>
            <person name="Lutzoni F."/>
            <person name="Magnuson J."/>
            <person name="Mondo S."/>
            <person name="Nolan M."/>
            <person name="Ohm R."/>
            <person name="Pangilinan J."/>
            <person name="Park H.-J."/>
            <person name="Ramirez L."/>
            <person name="Alfaro M."/>
            <person name="Sun H."/>
            <person name="Tritt A."/>
            <person name="Yoshinaga Y."/>
            <person name="Zwiers L.-H."/>
            <person name="Turgeon B."/>
            <person name="Goodwin S."/>
            <person name="Spatafora J."/>
            <person name="Crous P."/>
            <person name="Grigoriev I."/>
        </authorList>
    </citation>
    <scope>NUCLEOTIDE SEQUENCE</scope>
    <source>
        <strain evidence="1">CBS 122367</strain>
    </source>
</reference>
<proteinExistence type="predicted"/>
<evidence type="ECO:0000313" key="2">
    <source>
        <dbReference type="Proteomes" id="UP000799291"/>
    </source>
</evidence>
<protein>
    <submittedName>
        <fullName evidence="1">Uncharacterized protein</fullName>
    </submittedName>
</protein>
<dbReference type="AlphaFoldDB" id="A0A6G1ITE7"/>
<keyword evidence="2" id="KW-1185">Reference proteome</keyword>
<dbReference type="EMBL" id="MU005591">
    <property type="protein sequence ID" value="KAF2681527.1"/>
    <property type="molecule type" value="Genomic_DNA"/>
</dbReference>
<dbReference type="Proteomes" id="UP000799291">
    <property type="component" value="Unassembled WGS sequence"/>
</dbReference>
<accession>A0A6G1ITE7</accession>
<organism evidence="1 2">
    <name type="scientific">Lentithecium fluviatile CBS 122367</name>
    <dbReference type="NCBI Taxonomy" id="1168545"/>
    <lineage>
        <taxon>Eukaryota</taxon>
        <taxon>Fungi</taxon>
        <taxon>Dikarya</taxon>
        <taxon>Ascomycota</taxon>
        <taxon>Pezizomycotina</taxon>
        <taxon>Dothideomycetes</taxon>
        <taxon>Pleosporomycetidae</taxon>
        <taxon>Pleosporales</taxon>
        <taxon>Massarineae</taxon>
        <taxon>Lentitheciaceae</taxon>
        <taxon>Lentithecium</taxon>
    </lineage>
</organism>
<name>A0A6G1ITE7_9PLEO</name>
<gene>
    <name evidence="1" type="ORF">K458DRAFT_81746</name>
</gene>
<sequence>MTLTWDGMGWDVTAGHRRIRWGARSRVVTAWAWACGVEVRVVGACARGFATYHTIGRYDSSFPISTWFRYPSLTRCNPSPSHRIPPSSKSHGMEPHYAGPCAAYASSSSGHSTLFRHDLELPSREQEQLLAQTPAAGRSFMRFSSSITYKYHRLATATKRIIWTSTPILA</sequence>
<evidence type="ECO:0000313" key="1">
    <source>
        <dbReference type="EMBL" id="KAF2681527.1"/>
    </source>
</evidence>